<comment type="caution">
    <text evidence="2">The sequence shown here is derived from an EMBL/GenBank/DDBJ whole genome shotgun (WGS) entry which is preliminary data.</text>
</comment>
<evidence type="ECO:0000256" key="1">
    <source>
        <dbReference type="SAM" id="MobiDB-lite"/>
    </source>
</evidence>
<proteinExistence type="predicted"/>
<gene>
    <name evidence="2" type="ORF">SLEP1_g46382</name>
</gene>
<evidence type="ECO:0000313" key="3">
    <source>
        <dbReference type="Proteomes" id="UP001054252"/>
    </source>
</evidence>
<dbReference type="AlphaFoldDB" id="A0AAV5LM50"/>
<accession>A0AAV5LM50</accession>
<dbReference type="PANTHER" id="PTHR33144">
    <property type="entry name" value="OS10G0409366 PROTEIN-RELATED"/>
    <property type="match status" value="1"/>
</dbReference>
<feature type="region of interest" description="Disordered" evidence="1">
    <location>
        <begin position="1"/>
        <end position="51"/>
    </location>
</feature>
<dbReference type="PANTHER" id="PTHR33144:SF52">
    <property type="match status" value="1"/>
</dbReference>
<sequence length="276" mass="30580">MGSLLKSLLPVAEARDPASDQVFDQSPAGPERGGNGLPKKPASIPRVPPQAISDFNSNFSEVPIEAVGKKWKDHKSWLKGRFYYPEKSEENARNVPRNVLPNDWQYLVHYWKSAGGKKKEEKCKKSRAMQKITHATGSKSFAILRDEMEEKNGGELVGEIDFYMATHLNKDGKYVDEEAEKKAKEMHTERLATSSLDAISLQQAVMSEVRGKEAYGRVRGSGLGPTPTKVFGAHTFVSTAAQNQEVIELKGQVIELREQVASLAALVRQLTANMNP</sequence>
<keyword evidence="3" id="KW-1185">Reference proteome</keyword>
<organism evidence="2 3">
    <name type="scientific">Rubroshorea leprosula</name>
    <dbReference type="NCBI Taxonomy" id="152421"/>
    <lineage>
        <taxon>Eukaryota</taxon>
        <taxon>Viridiplantae</taxon>
        <taxon>Streptophyta</taxon>
        <taxon>Embryophyta</taxon>
        <taxon>Tracheophyta</taxon>
        <taxon>Spermatophyta</taxon>
        <taxon>Magnoliopsida</taxon>
        <taxon>eudicotyledons</taxon>
        <taxon>Gunneridae</taxon>
        <taxon>Pentapetalae</taxon>
        <taxon>rosids</taxon>
        <taxon>malvids</taxon>
        <taxon>Malvales</taxon>
        <taxon>Dipterocarpaceae</taxon>
        <taxon>Rubroshorea</taxon>
    </lineage>
</organism>
<dbReference type="EMBL" id="BPVZ01000128">
    <property type="protein sequence ID" value="GKV38470.1"/>
    <property type="molecule type" value="Genomic_DNA"/>
</dbReference>
<name>A0AAV5LM50_9ROSI</name>
<dbReference type="Pfam" id="PF03004">
    <property type="entry name" value="Transposase_24"/>
    <property type="match status" value="1"/>
</dbReference>
<evidence type="ECO:0000313" key="2">
    <source>
        <dbReference type="EMBL" id="GKV38470.1"/>
    </source>
</evidence>
<dbReference type="InterPro" id="IPR004252">
    <property type="entry name" value="Probable_transposase_24"/>
</dbReference>
<protein>
    <recommendedName>
        <fullName evidence="4">Transposase, Ptta/En/Spm, plant</fullName>
    </recommendedName>
</protein>
<dbReference type="Proteomes" id="UP001054252">
    <property type="component" value="Unassembled WGS sequence"/>
</dbReference>
<evidence type="ECO:0008006" key="4">
    <source>
        <dbReference type="Google" id="ProtNLM"/>
    </source>
</evidence>
<reference evidence="2 3" key="1">
    <citation type="journal article" date="2021" name="Commun. Biol.">
        <title>The genome of Shorea leprosula (Dipterocarpaceae) highlights the ecological relevance of drought in aseasonal tropical rainforests.</title>
        <authorList>
            <person name="Ng K.K.S."/>
            <person name="Kobayashi M.J."/>
            <person name="Fawcett J.A."/>
            <person name="Hatakeyama M."/>
            <person name="Paape T."/>
            <person name="Ng C.H."/>
            <person name="Ang C.C."/>
            <person name="Tnah L.H."/>
            <person name="Lee C.T."/>
            <person name="Nishiyama T."/>
            <person name="Sese J."/>
            <person name="O'Brien M.J."/>
            <person name="Copetti D."/>
            <person name="Mohd Noor M.I."/>
            <person name="Ong R.C."/>
            <person name="Putra M."/>
            <person name="Sireger I.Z."/>
            <person name="Indrioko S."/>
            <person name="Kosugi Y."/>
            <person name="Izuno A."/>
            <person name="Isagi Y."/>
            <person name="Lee S.L."/>
            <person name="Shimizu K.K."/>
        </authorList>
    </citation>
    <scope>NUCLEOTIDE SEQUENCE [LARGE SCALE GENOMIC DNA]</scope>
    <source>
        <strain evidence="2">214</strain>
    </source>
</reference>